<evidence type="ECO:0000313" key="4">
    <source>
        <dbReference type="EMBL" id="TKI87483.1"/>
    </source>
</evidence>
<accession>A0A653WUW9</accession>
<proteinExistence type="predicted"/>
<evidence type="ECO:0000313" key="2">
    <source>
        <dbReference type="EMBL" id="ARJ20939.1"/>
    </source>
</evidence>
<evidence type="ECO:0000313" key="7">
    <source>
        <dbReference type="Proteomes" id="UP000192932"/>
    </source>
</evidence>
<evidence type="ECO:0000259" key="1">
    <source>
        <dbReference type="Pfam" id="PF13712"/>
    </source>
</evidence>
<dbReference type="AlphaFoldDB" id="A0A0A0WVX3"/>
<protein>
    <submittedName>
        <fullName evidence="5">Streptomycin biosynthesis StrF domain protein</fullName>
    </submittedName>
    <submittedName>
        <fullName evidence="2">Streptomycin biosynthesis protein StrF</fullName>
    </submittedName>
</protein>
<dbReference type="EMBL" id="SZOD01000042">
    <property type="protein sequence ID" value="TKI87483.1"/>
    <property type="molecule type" value="Genomic_DNA"/>
</dbReference>
<dbReference type="OMA" id="PPDYVVQ"/>
<dbReference type="Proteomes" id="UP000437562">
    <property type="component" value="Unassembled WGS sequence"/>
</dbReference>
<dbReference type="InterPro" id="IPR029044">
    <property type="entry name" value="Nucleotide-diphossugar_trans"/>
</dbReference>
<dbReference type="EMBL" id="CP020743">
    <property type="protein sequence ID" value="ARJ20939.1"/>
    <property type="molecule type" value="Genomic_DNA"/>
</dbReference>
<reference evidence="5 9" key="4">
    <citation type="submission" date="2019-10" db="EMBL/GenBank/DDBJ databases">
        <authorList>
            <person name="Karimi E."/>
        </authorList>
    </citation>
    <scope>NUCLEOTIDE SEQUENCE [LARGE SCALE GENOMIC DNA]</scope>
    <source>
        <strain evidence="5">Bacillus sp. 71</strain>
    </source>
</reference>
<name>A0A0A0WVX3_BACMY</name>
<dbReference type="Proteomes" id="UP000190696">
    <property type="component" value="Unassembled WGS sequence"/>
</dbReference>
<reference evidence="4 8" key="3">
    <citation type="journal article" date="2019" name="Environ. Microbiol.">
        <title>An active ?-lactamase is a part of an orchestrated cell wall stress resistance network of Bacillus subtilis and related rhizosphere species.</title>
        <authorList>
            <person name="Bucher T."/>
            <person name="Keren-Paz A."/>
            <person name="Hausser J."/>
            <person name="Olender T."/>
            <person name="Cytryn E."/>
            <person name="Kolodkin-Gal I."/>
        </authorList>
    </citation>
    <scope>NUCLEOTIDE SEQUENCE [LARGE SCALE GENOMIC DNA]</scope>
    <source>
        <strain evidence="4 8">I186</strain>
    </source>
</reference>
<dbReference type="EMBL" id="MUAI01000002">
    <property type="protein sequence ID" value="OOR07731.1"/>
    <property type="molecule type" value="Genomic_DNA"/>
</dbReference>
<dbReference type="Gene3D" id="3.90.550.10">
    <property type="entry name" value="Spore Coat Polysaccharide Biosynthesis Protein SpsA, Chain A"/>
    <property type="match status" value="1"/>
</dbReference>
<reference evidence="3 6" key="1">
    <citation type="submission" date="2017-01" db="EMBL/GenBank/DDBJ databases">
        <title>Bacillus cereus isolates.</title>
        <authorList>
            <person name="Beno S.M."/>
        </authorList>
    </citation>
    <scope>NUCLEOTIDE SEQUENCE [LARGE SCALE GENOMIC DNA]</scope>
    <source>
        <strain evidence="3 6">FSL W7-1108</strain>
    </source>
</reference>
<dbReference type="InterPro" id="IPR059123">
    <property type="entry name" value="StrF_dom"/>
</dbReference>
<feature type="domain" description="Streptomycin biosynthesis protein StrF" evidence="1">
    <location>
        <begin position="8"/>
        <end position="219"/>
    </location>
</feature>
<dbReference type="Proteomes" id="UP000305524">
    <property type="component" value="Unassembled WGS sequence"/>
</dbReference>
<evidence type="ECO:0000313" key="3">
    <source>
        <dbReference type="EMBL" id="OOR07731.1"/>
    </source>
</evidence>
<accession>A0A1W6A554</accession>
<dbReference type="Pfam" id="PF13712">
    <property type="entry name" value="Glyco_tranf_2_5"/>
    <property type="match status" value="1"/>
</dbReference>
<dbReference type="SUPFAM" id="SSF53448">
    <property type="entry name" value="Nucleotide-diphospho-sugar transferases"/>
    <property type="match status" value="1"/>
</dbReference>
<evidence type="ECO:0000313" key="6">
    <source>
        <dbReference type="Proteomes" id="UP000190696"/>
    </source>
</evidence>
<gene>
    <name evidence="5" type="primary">strF</name>
    <name evidence="2" type="ORF">B7492_06705</name>
    <name evidence="5" type="ORF">BACI71_30280</name>
    <name evidence="3" type="ORF">BW900_04260</name>
    <name evidence="4" type="ORF">FC701_01640</name>
</gene>
<dbReference type="Proteomes" id="UP000192932">
    <property type="component" value="Chromosome"/>
</dbReference>
<dbReference type="EMBL" id="CABWMC010000023">
    <property type="protein sequence ID" value="VXC22607.1"/>
    <property type="molecule type" value="Genomic_DNA"/>
</dbReference>
<organism evidence="2 7">
    <name type="scientific">Bacillus mycoides</name>
    <dbReference type="NCBI Taxonomy" id="1405"/>
    <lineage>
        <taxon>Bacteria</taxon>
        <taxon>Bacillati</taxon>
        <taxon>Bacillota</taxon>
        <taxon>Bacilli</taxon>
        <taxon>Bacillales</taxon>
        <taxon>Bacillaceae</taxon>
        <taxon>Bacillus</taxon>
        <taxon>Bacillus cereus group</taxon>
    </lineage>
</organism>
<evidence type="ECO:0000313" key="9">
    <source>
        <dbReference type="Proteomes" id="UP000437562"/>
    </source>
</evidence>
<accession>A0A0A0WVX3</accession>
<reference evidence="2 7" key="2">
    <citation type="submission" date="2017-04" db="EMBL/GenBank/DDBJ databases">
        <title>The Characteristic of a Fine Plant Growth-Promoting Rhizobacteria Bacillus mycoides Gnyt1 and its Whole Genome Sequencing Analysis.</title>
        <authorList>
            <person name="Li J.H."/>
            <person name="Yao T."/>
        </authorList>
    </citation>
    <scope>NUCLEOTIDE SEQUENCE [LARGE SCALE GENOMIC DNA]</scope>
    <source>
        <strain evidence="2 7">Gnyt1</strain>
    </source>
</reference>
<sequence>MKDHTILVVVCVNNEELFEQCERQIRNIVVPPGYVVQIFPIRDAKSMASAYNRALSYPAKYKVYIHQDTYLINRDMFCTLISLFKENEKLGLIGVAGAQFLPSNGIWWEGKNLVGKVIEYRRQNYQLLNLDQGFYGNQSFMSVQAIDGLLMATQYDIPWREDLFQGFHFYDVSQSLEFQKAGYLIGIPNQANLWCIHYNGDEFDADTYEKYRGIFVEHYKEVLSPS</sequence>
<dbReference type="RefSeq" id="WP_002030417.1">
    <property type="nucleotide sequence ID" value="NZ_CP009746.1"/>
</dbReference>
<evidence type="ECO:0000313" key="5">
    <source>
        <dbReference type="EMBL" id="VXC22607.1"/>
    </source>
</evidence>
<evidence type="ECO:0000313" key="8">
    <source>
        <dbReference type="Proteomes" id="UP000305524"/>
    </source>
</evidence>
<dbReference type="KEGG" id="bww:bwei_3788"/>